<feature type="compositionally biased region" description="Low complexity" evidence="1">
    <location>
        <begin position="748"/>
        <end position="760"/>
    </location>
</feature>
<organism evidence="2 3">
    <name type="scientific">Dunaliella salina</name>
    <name type="common">Green alga</name>
    <name type="synonym">Protococcus salinus</name>
    <dbReference type="NCBI Taxonomy" id="3046"/>
    <lineage>
        <taxon>Eukaryota</taxon>
        <taxon>Viridiplantae</taxon>
        <taxon>Chlorophyta</taxon>
        <taxon>core chlorophytes</taxon>
        <taxon>Chlorophyceae</taxon>
        <taxon>CS clade</taxon>
        <taxon>Chlamydomonadales</taxon>
        <taxon>Dunaliellaceae</taxon>
        <taxon>Dunaliella</taxon>
    </lineage>
</organism>
<evidence type="ECO:0000313" key="3">
    <source>
        <dbReference type="Proteomes" id="UP000815325"/>
    </source>
</evidence>
<reference evidence="2" key="1">
    <citation type="submission" date="2017-08" db="EMBL/GenBank/DDBJ databases">
        <authorList>
            <person name="Polle J.E."/>
            <person name="Barry K."/>
            <person name="Cushman J."/>
            <person name="Schmutz J."/>
            <person name="Tran D."/>
            <person name="Hathwaick L.T."/>
            <person name="Yim W.C."/>
            <person name="Jenkins J."/>
            <person name="Mckie-Krisberg Z.M."/>
            <person name="Prochnik S."/>
            <person name="Lindquist E."/>
            <person name="Dockter R.B."/>
            <person name="Adam C."/>
            <person name="Molina H."/>
            <person name="Bunkerborg J."/>
            <person name="Jin E."/>
            <person name="Buchheim M."/>
            <person name="Magnuson J."/>
        </authorList>
    </citation>
    <scope>NUCLEOTIDE SEQUENCE</scope>
    <source>
        <strain evidence="2">CCAP 19/18</strain>
    </source>
</reference>
<dbReference type="PANTHER" id="PTHR38663">
    <property type="match status" value="1"/>
</dbReference>
<protein>
    <submittedName>
        <fullName evidence="2">Uncharacterized protein</fullName>
    </submittedName>
</protein>
<feature type="compositionally biased region" description="Basic and acidic residues" evidence="1">
    <location>
        <begin position="489"/>
        <end position="513"/>
    </location>
</feature>
<feature type="region of interest" description="Disordered" evidence="1">
    <location>
        <begin position="219"/>
        <end position="247"/>
    </location>
</feature>
<dbReference type="Proteomes" id="UP000815325">
    <property type="component" value="Unassembled WGS sequence"/>
</dbReference>
<keyword evidence="3" id="KW-1185">Reference proteome</keyword>
<feature type="compositionally biased region" description="Low complexity" evidence="1">
    <location>
        <begin position="154"/>
        <end position="169"/>
    </location>
</feature>
<evidence type="ECO:0000256" key="1">
    <source>
        <dbReference type="SAM" id="MobiDB-lite"/>
    </source>
</evidence>
<feature type="region of interest" description="Disordered" evidence="1">
    <location>
        <begin position="706"/>
        <end position="784"/>
    </location>
</feature>
<feature type="region of interest" description="Disordered" evidence="1">
    <location>
        <begin position="542"/>
        <end position="577"/>
    </location>
</feature>
<dbReference type="PANTHER" id="PTHR38663:SF1">
    <property type="entry name" value="L-ORNITHINE N(5)-MONOOXYGENASE"/>
    <property type="match status" value="1"/>
</dbReference>
<accession>A0ABQ7GZI5</accession>
<feature type="compositionally biased region" description="Basic residues" evidence="1">
    <location>
        <begin position="547"/>
        <end position="569"/>
    </location>
</feature>
<evidence type="ECO:0000313" key="2">
    <source>
        <dbReference type="EMBL" id="KAF5840023.1"/>
    </source>
</evidence>
<gene>
    <name evidence="2" type="ORF">DUNSADRAFT_18060</name>
</gene>
<feature type="region of interest" description="Disordered" evidence="1">
    <location>
        <begin position="127"/>
        <end position="171"/>
    </location>
</feature>
<sequence>MSVHPDPGTTSALTSYAQMELPGTKLFSDFASSVVRRYCLDDIVLPKKVLSITPEVEEHYSDSPNRPRFSRFTLHLSDGSTMSARRVVVAVGSTNIPRIPSWAADLRGTPGGPLACSSLSSSYGGPDSGLSLDDVEAESCSGRNGSGEVKGAAQQQQQQQRQQQQQQQQHVRLPRGVVLHAWEVAHIFSRLGHHLQHDKQSAKKLESSSQSDMPVLANAVSSYKSSSSSSSSSSSNNSSDHFNQGSYIGPAQAAHSHCCSSESSSTEARACDCSLDSATQRDSLSSSGQGSSSACSLDSTSDCETCAPLPTPSSASSSLGSNSDVGGGLTAAQMALLAMKHCCKDCIILMRGALKIKQFDVDVGWLGRDRQRALKAFNGQLHEHSTNPSRLRVAQAGGQQQQQQQQADEGAVRLAVLKEATGGGSMSPEALRLLMPYIVAGHVKLVEHEEIIAAGWDDEFCWGGSGTGDVHEQQYEQQHEQQYEQQYEQQHEQQYEQHQHQHEQHQHEQHRPEQQGAWELLLACTGTCMHPKAVAKALREAETPPHMHGHNKSHHSRAHGHSHVHKSQGRHIGDSSSEEDLLERLALHLHVRSSRSLDSDHRWYQSAPPGITSEDGMLYAHHVWLATGSVVDVRAEPVFAGLMAATPVPVYGGMPMLQEDLRWQKDVDCFVLGAYAALRLGPGAANLMGARTAAVKVTAALKASHGGVSRSTGCSTRRGEEGARSVSINEGASGGVSSSGSKREREITGSISNSGSSSTNVTTDGHQWDAGKQDSNGGGVADAGMRVDSKSNILGGVNYSDASACRDANDGGDWLDQLHRVVTATRCGRAGVKEIKVCEDTRSEHQLNAAKQQHAELCKVIKAEAVTIHPILLGVGGTIYTEHTLKQFKQLGLDLQRAT</sequence>
<name>A0ABQ7GZI5_DUNSA</name>
<comment type="caution">
    <text evidence="2">The sequence shown here is derived from an EMBL/GenBank/DDBJ whole genome shotgun (WGS) entry which is preliminary data.</text>
</comment>
<feature type="compositionally biased region" description="Low complexity" evidence="1">
    <location>
        <begin position="221"/>
        <end position="239"/>
    </location>
</feature>
<feature type="compositionally biased region" description="Basic and acidic residues" evidence="1">
    <location>
        <begin position="469"/>
        <end position="482"/>
    </location>
</feature>
<dbReference type="EMBL" id="MU069526">
    <property type="protein sequence ID" value="KAF5840023.1"/>
    <property type="molecule type" value="Genomic_DNA"/>
</dbReference>
<feature type="region of interest" description="Disordered" evidence="1">
    <location>
        <begin position="467"/>
        <end position="513"/>
    </location>
</feature>
<proteinExistence type="predicted"/>